<dbReference type="KEGG" id="hlr:HALLA_04295"/>
<dbReference type="PANTHER" id="PTHR30536">
    <property type="entry name" value="ALTRONATE/GALACTARATE DEHYDRATASE"/>
    <property type="match status" value="1"/>
</dbReference>
<proteinExistence type="predicted"/>
<evidence type="ECO:0000256" key="2">
    <source>
        <dbReference type="SAM" id="MobiDB-lite"/>
    </source>
</evidence>
<evidence type="ECO:0000313" key="4">
    <source>
        <dbReference type="EMBL" id="AHG01626.1"/>
    </source>
</evidence>
<keyword evidence="1" id="KW-0456">Lyase</keyword>
<dbReference type="Gene3D" id="2.30.130.110">
    <property type="match status" value="1"/>
</dbReference>
<name>W0JSG5_9EURY</name>
<protein>
    <submittedName>
        <fullName evidence="4">Dehydratase</fullName>
    </submittedName>
</protein>
<dbReference type="HOGENOM" id="CLU_084161_3_0_2"/>
<dbReference type="InterPro" id="IPR052172">
    <property type="entry name" value="UxaA_altronate/galactarate_dh"/>
</dbReference>
<feature type="region of interest" description="Disordered" evidence="2">
    <location>
        <begin position="82"/>
        <end position="103"/>
    </location>
</feature>
<evidence type="ECO:0000313" key="5">
    <source>
        <dbReference type="Proteomes" id="UP000019024"/>
    </source>
</evidence>
<gene>
    <name evidence="4" type="ORF">HALLA_04295</name>
</gene>
<dbReference type="SMART" id="SM00858">
    <property type="entry name" value="SAF"/>
    <property type="match status" value="1"/>
</dbReference>
<evidence type="ECO:0000259" key="3">
    <source>
        <dbReference type="SMART" id="SM00858"/>
    </source>
</evidence>
<dbReference type="CDD" id="cd11613">
    <property type="entry name" value="SAF_AH_GD"/>
    <property type="match status" value="1"/>
</dbReference>
<dbReference type="OrthoDB" id="214896at2157"/>
<dbReference type="AlphaFoldDB" id="W0JSG5"/>
<dbReference type="InterPro" id="IPR044144">
    <property type="entry name" value="SAF_UxaA/GarD"/>
</dbReference>
<dbReference type="RefSeq" id="WP_049954490.1">
    <property type="nucleotide sequence ID" value="NZ_CP007056.1"/>
</dbReference>
<dbReference type="PANTHER" id="PTHR30536:SF5">
    <property type="entry name" value="ALTRONATE DEHYDRATASE"/>
    <property type="match status" value="1"/>
</dbReference>
<dbReference type="eggNOG" id="arCOG05318">
    <property type="taxonomic scope" value="Archaea"/>
</dbReference>
<keyword evidence="4" id="KW-0614">Plasmid</keyword>
<geneLocation type="plasmid" evidence="4">
    <name>unnamed</name>
</geneLocation>
<sequence>MKGETIDDRALVLDRDDTVATALADLEAASSLSYDGRTIELTENVPFGHKVAMEPIPAGDPVRKYGSVIATATEAIQPGDWVHTHNCESNRGRGDTTAEVSDR</sequence>
<dbReference type="GO" id="GO:0016829">
    <property type="term" value="F:lyase activity"/>
    <property type="evidence" value="ECO:0007669"/>
    <property type="project" value="UniProtKB-KW"/>
</dbReference>
<dbReference type="GeneID" id="25147018"/>
<dbReference type="EMBL" id="CP007056">
    <property type="protein sequence ID" value="AHG01626.1"/>
    <property type="molecule type" value="Genomic_DNA"/>
</dbReference>
<keyword evidence="5" id="KW-1185">Reference proteome</keyword>
<dbReference type="InterPro" id="IPR013974">
    <property type="entry name" value="SAF"/>
</dbReference>
<dbReference type="Proteomes" id="UP000019024">
    <property type="component" value="Plasmid unnamed"/>
</dbReference>
<dbReference type="GO" id="GO:0019698">
    <property type="term" value="P:D-galacturonate catabolic process"/>
    <property type="evidence" value="ECO:0007669"/>
    <property type="project" value="TreeGrafter"/>
</dbReference>
<organism evidence="4 5">
    <name type="scientific">Halostagnicola larsenii XH-48</name>
    <dbReference type="NCBI Taxonomy" id="797299"/>
    <lineage>
        <taxon>Archaea</taxon>
        <taxon>Methanobacteriati</taxon>
        <taxon>Methanobacteriota</taxon>
        <taxon>Stenosarchaea group</taxon>
        <taxon>Halobacteria</taxon>
        <taxon>Halobacteriales</taxon>
        <taxon>Natrialbaceae</taxon>
        <taxon>Halostagnicola</taxon>
    </lineage>
</organism>
<accession>W0JSG5</accession>
<feature type="domain" description="SAF" evidence="3">
    <location>
        <begin position="17"/>
        <end position="88"/>
    </location>
</feature>
<evidence type="ECO:0000256" key="1">
    <source>
        <dbReference type="ARBA" id="ARBA00023239"/>
    </source>
</evidence>
<reference evidence="4 5" key="1">
    <citation type="submission" date="2014-01" db="EMBL/GenBank/DDBJ databases">
        <authorList>
            <consortium name="DOE Joint Genome Institute"/>
            <person name="Anderson I."/>
            <person name="Huntemann M."/>
            <person name="Han J."/>
            <person name="Chen A."/>
            <person name="Kyrpides N."/>
            <person name="Mavromatis K."/>
            <person name="Markowitz V."/>
            <person name="Palaniappan K."/>
            <person name="Ivanova N."/>
            <person name="Schaumberg A."/>
            <person name="Pati A."/>
            <person name="Liolios K."/>
            <person name="Nordberg H.P."/>
            <person name="Cantor M.N."/>
            <person name="Hua S.X."/>
            <person name="Woyke T."/>
        </authorList>
    </citation>
    <scope>NUCLEOTIDE SEQUENCE [LARGE SCALE GENOMIC DNA]</scope>
    <source>
        <strain evidence="4 5">XH-48</strain>
        <plasmid evidence="5">1</plasmid>
    </source>
</reference>